<organism evidence="1 2">
    <name type="scientific">Caballeronia concitans</name>
    <dbReference type="NCBI Taxonomy" id="1777133"/>
    <lineage>
        <taxon>Bacteria</taxon>
        <taxon>Pseudomonadati</taxon>
        <taxon>Pseudomonadota</taxon>
        <taxon>Betaproteobacteria</taxon>
        <taxon>Burkholderiales</taxon>
        <taxon>Burkholderiaceae</taxon>
        <taxon>Caballeronia</taxon>
    </lineage>
</organism>
<sequence length="74" mass="7876">MNMESAREPQTTDGALVCVRCGAPFRCGSLAGDDACWCAALPALPLDRLRPGESCLCRACLAAEIEKTRDSESD</sequence>
<comment type="caution">
    <text evidence="1">The sequence shown here is derived from an EMBL/GenBank/DDBJ whole genome shotgun (WGS) entry which is preliminary data.</text>
</comment>
<evidence type="ECO:0000313" key="2">
    <source>
        <dbReference type="Proteomes" id="UP000198263"/>
    </source>
</evidence>
<gene>
    <name evidence="1" type="ORF">AWB72_00318</name>
</gene>
<dbReference type="Pfam" id="PF14375">
    <property type="entry name" value="Cys_rich_CWC"/>
    <property type="match status" value="1"/>
</dbReference>
<dbReference type="EMBL" id="FCNV02000001">
    <property type="protein sequence ID" value="SAL11329.1"/>
    <property type="molecule type" value="Genomic_DNA"/>
</dbReference>
<dbReference type="AlphaFoldDB" id="A0A658QQS2"/>
<evidence type="ECO:0008006" key="3">
    <source>
        <dbReference type="Google" id="ProtNLM"/>
    </source>
</evidence>
<dbReference type="OrthoDB" id="331868at2"/>
<evidence type="ECO:0000313" key="1">
    <source>
        <dbReference type="EMBL" id="SAL11329.1"/>
    </source>
</evidence>
<proteinExistence type="predicted"/>
<accession>A0A658QQS2</accession>
<name>A0A658QQS2_9BURK</name>
<dbReference type="InterPro" id="IPR032720">
    <property type="entry name" value="Cys_rich_CWC"/>
</dbReference>
<keyword evidence="2" id="KW-1185">Reference proteome</keyword>
<protein>
    <recommendedName>
        <fullName evidence="3">Cysteine-rich CWC</fullName>
    </recommendedName>
</protein>
<dbReference type="Proteomes" id="UP000198263">
    <property type="component" value="Unassembled WGS sequence"/>
</dbReference>
<reference evidence="1 2" key="1">
    <citation type="submission" date="2016-01" db="EMBL/GenBank/DDBJ databases">
        <authorList>
            <person name="Peeters C."/>
        </authorList>
    </citation>
    <scope>NUCLEOTIDE SEQUENCE [LARGE SCALE GENOMIC DNA]</scope>
    <source>
        <strain evidence="1">LMG 29315</strain>
    </source>
</reference>